<sequence>MAQAFPQCQFTAVEPAPAMLDICRQKAEENGIASRCTFHEGFLDSLPASDPFDAATCLLVSQFFKAADERSHFFSQIAQRLCPGGILVSSDLVLGLSPSVHQSLFEVWLRMLGGSGWGEEDIEKVRAAWRLHITALTPSEIEAIIAAGGFDTPVLFFQTLFIHAWFSKRKLPG</sequence>
<dbReference type="Pfam" id="PF13649">
    <property type="entry name" value="Methyltransf_25"/>
    <property type="match status" value="1"/>
</dbReference>
<protein>
    <submittedName>
        <fullName evidence="2">Class I SAM-dependent methyltransferase</fullName>
    </submittedName>
</protein>
<comment type="caution">
    <text evidence="2">The sequence shown here is derived from an EMBL/GenBank/DDBJ whole genome shotgun (WGS) entry which is preliminary data.</text>
</comment>
<dbReference type="InterPro" id="IPR041698">
    <property type="entry name" value="Methyltransf_25"/>
</dbReference>
<keyword evidence="2" id="KW-0489">Methyltransferase</keyword>
<evidence type="ECO:0000313" key="3">
    <source>
        <dbReference type="Proteomes" id="UP001482513"/>
    </source>
</evidence>
<keyword evidence="3" id="KW-1185">Reference proteome</keyword>
<dbReference type="EMBL" id="JAMPKX010000006">
    <property type="protein sequence ID" value="MEP0947983.1"/>
    <property type="molecule type" value="Genomic_DNA"/>
</dbReference>
<dbReference type="Gene3D" id="3.40.50.150">
    <property type="entry name" value="Vaccinia Virus protein VP39"/>
    <property type="match status" value="1"/>
</dbReference>
<dbReference type="GO" id="GO:0008168">
    <property type="term" value="F:methyltransferase activity"/>
    <property type="evidence" value="ECO:0007669"/>
    <property type="project" value="UniProtKB-KW"/>
</dbReference>
<gene>
    <name evidence="2" type="ORF">NC992_13950</name>
</gene>
<accession>A0ABV0K5C6</accession>
<dbReference type="InterPro" id="IPR029063">
    <property type="entry name" value="SAM-dependent_MTases_sf"/>
</dbReference>
<evidence type="ECO:0000313" key="2">
    <source>
        <dbReference type="EMBL" id="MEP0947983.1"/>
    </source>
</evidence>
<dbReference type="Proteomes" id="UP001482513">
    <property type="component" value="Unassembled WGS sequence"/>
</dbReference>
<evidence type="ECO:0000259" key="1">
    <source>
        <dbReference type="Pfam" id="PF13649"/>
    </source>
</evidence>
<reference evidence="2 3" key="1">
    <citation type="submission" date="2022-04" db="EMBL/GenBank/DDBJ databases">
        <title>Positive selection, recombination, and allopatry shape intraspecific diversity of widespread and dominant cyanobacteria.</title>
        <authorList>
            <person name="Wei J."/>
            <person name="Shu W."/>
            <person name="Hu C."/>
        </authorList>
    </citation>
    <scope>NUCLEOTIDE SEQUENCE [LARGE SCALE GENOMIC DNA]</scope>
    <source>
        <strain evidence="2 3">DQ-A4</strain>
    </source>
</reference>
<proteinExistence type="predicted"/>
<dbReference type="GO" id="GO:0032259">
    <property type="term" value="P:methylation"/>
    <property type="evidence" value="ECO:0007669"/>
    <property type="project" value="UniProtKB-KW"/>
</dbReference>
<organism evidence="2 3">
    <name type="scientific">Leptolyngbya subtilissima DQ-A4</name>
    <dbReference type="NCBI Taxonomy" id="2933933"/>
    <lineage>
        <taxon>Bacteria</taxon>
        <taxon>Bacillati</taxon>
        <taxon>Cyanobacteriota</taxon>
        <taxon>Cyanophyceae</taxon>
        <taxon>Leptolyngbyales</taxon>
        <taxon>Leptolyngbyaceae</taxon>
        <taxon>Leptolyngbya group</taxon>
        <taxon>Leptolyngbya</taxon>
    </lineage>
</organism>
<dbReference type="SUPFAM" id="SSF53335">
    <property type="entry name" value="S-adenosyl-L-methionine-dependent methyltransferases"/>
    <property type="match status" value="1"/>
</dbReference>
<name>A0ABV0K5C6_9CYAN</name>
<keyword evidence="2" id="KW-0808">Transferase</keyword>
<feature type="domain" description="Methyltransferase" evidence="1">
    <location>
        <begin position="1"/>
        <end position="85"/>
    </location>
</feature>
<dbReference type="CDD" id="cd02440">
    <property type="entry name" value="AdoMet_MTases"/>
    <property type="match status" value="1"/>
</dbReference>